<gene>
    <name evidence="1" type="ORF">NOCA150241</name>
</gene>
<protein>
    <submittedName>
        <fullName evidence="1">Uncharacterized protein</fullName>
    </submittedName>
</protein>
<accession>A0A2P2CJ35</accession>
<reference evidence="1" key="1">
    <citation type="submission" date="2015-08" db="EMBL/GenBank/DDBJ databases">
        <authorList>
            <person name="Babu N.S."/>
            <person name="Beckwith C.J."/>
            <person name="Beseler K.G."/>
            <person name="Brison A."/>
            <person name="Carone J.V."/>
            <person name="Caskin T.P."/>
            <person name="Diamond M."/>
            <person name="Durham M.E."/>
            <person name="Foxe J.M."/>
            <person name="Go M."/>
            <person name="Henderson B.A."/>
            <person name="Jones I.B."/>
            <person name="McGettigan J.A."/>
            <person name="Micheletti S.J."/>
            <person name="Nasrallah M.E."/>
            <person name="Ortiz D."/>
            <person name="Piller C.R."/>
            <person name="Privatt S.R."/>
            <person name="Schneider S.L."/>
            <person name="Sharp S."/>
            <person name="Smith T.C."/>
            <person name="Stanton J.D."/>
            <person name="Ullery H.E."/>
            <person name="Wilson R.J."/>
            <person name="Serrano M.G."/>
            <person name="Buck G."/>
            <person name="Lee V."/>
            <person name="Wang Y."/>
            <person name="Carvalho R."/>
            <person name="Voegtly L."/>
            <person name="Shi R."/>
            <person name="Duckworth R."/>
            <person name="Johnson A."/>
            <person name="Loviza R."/>
            <person name="Walstead R."/>
            <person name="Shah Z."/>
            <person name="Kiflezghi M."/>
            <person name="Wade K."/>
            <person name="Ball S.L."/>
            <person name="Bradley K.W."/>
            <person name="Asai D.J."/>
            <person name="Bowman C.A."/>
            <person name="Russell D.A."/>
            <person name="Pope W.H."/>
            <person name="Jacobs-Sera D."/>
            <person name="Hendrix R.W."/>
            <person name="Hatfull G.F."/>
        </authorList>
    </citation>
    <scope>NUCLEOTIDE SEQUENCE</scope>
</reference>
<evidence type="ECO:0000313" key="1">
    <source>
        <dbReference type="EMBL" id="CUR61941.1"/>
    </source>
</evidence>
<organism evidence="1">
    <name type="scientific">metagenome</name>
    <dbReference type="NCBI Taxonomy" id="256318"/>
    <lineage>
        <taxon>unclassified sequences</taxon>
        <taxon>metagenomes</taxon>
    </lineage>
</organism>
<sequence>MECARHSGVHPGSQVRWGGLDCEPSVVAE</sequence>
<dbReference type="AlphaFoldDB" id="A0A2P2CJ35"/>
<name>A0A2P2CJ35_9ZZZZ</name>
<proteinExistence type="predicted"/>
<dbReference type="EMBL" id="CZKB01000025">
    <property type="protein sequence ID" value="CUR61941.1"/>
    <property type="molecule type" value="Genomic_DNA"/>
</dbReference>